<dbReference type="AlphaFoldDB" id="A0A0N4VWH8"/>
<reference evidence="1 2" key="2">
    <citation type="submission" date="2018-11" db="EMBL/GenBank/DDBJ databases">
        <authorList>
            <consortium name="Pathogen Informatics"/>
        </authorList>
    </citation>
    <scope>NUCLEOTIDE SEQUENCE [LARGE SCALE GENOMIC DNA]</scope>
    <source>
        <strain evidence="1 2">MHpl1</strain>
    </source>
</reference>
<reference evidence="3" key="1">
    <citation type="submission" date="2017-02" db="UniProtKB">
        <authorList>
            <consortium name="WormBaseParasite"/>
        </authorList>
    </citation>
    <scope>IDENTIFICATION</scope>
</reference>
<dbReference type="EMBL" id="UZAF01002352">
    <property type="protein sequence ID" value="VDO10602.1"/>
    <property type="molecule type" value="Genomic_DNA"/>
</dbReference>
<accession>A0A0N4VWH8</accession>
<proteinExistence type="predicted"/>
<gene>
    <name evidence="1" type="ORF">HPLM_LOCUS1646</name>
</gene>
<keyword evidence="2" id="KW-1185">Reference proteome</keyword>
<dbReference type="WBParaSite" id="HPLM_0000164801-mRNA-1">
    <property type="protein sequence ID" value="HPLM_0000164801-mRNA-1"/>
    <property type="gene ID" value="HPLM_0000164801"/>
</dbReference>
<dbReference type="Proteomes" id="UP000268014">
    <property type="component" value="Unassembled WGS sequence"/>
</dbReference>
<evidence type="ECO:0000313" key="1">
    <source>
        <dbReference type="EMBL" id="VDO10602.1"/>
    </source>
</evidence>
<organism evidence="3">
    <name type="scientific">Haemonchus placei</name>
    <name type="common">Barber's pole worm</name>
    <dbReference type="NCBI Taxonomy" id="6290"/>
    <lineage>
        <taxon>Eukaryota</taxon>
        <taxon>Metazoa</taxon>
        <taxon>Ecdysozoa</taxon>
        <taxon>Nematoda</taxon>
        <taxon>Chromadorea</taxon>
        <taxon>Rhabditida</taxon>
        <taxon>Rhabditina</taxon>
        <taxon>Rhabditomorpha</taxon>
        <taxon>Strongyloidea</taxon>
        <taxon>Trichostrongylidae</taxon>
        <taxon>Haemonchus</taxon>
    </lineage>
</organism>
<evidence type="ECO:0000313" key="2">
    <source>
        <dbReference type="Proteomes" id="UP000268014"/>
    </source>
</evidence>
<name>A0A0N4VWH8_HAEPC</name>
<sequence>MSFGTVFLQLEGRYQSQPTGSTAEISAENTKISVVENSIEKIP</sequence>
<protein>
    <submittedName>
        <fullName evidence="3">Spore germination protein</fullName>
    </submittedName>
</protein>
<evidence type="ECO:0000313" key="3">
    <source>
        <dbReference type="WBParaSite" id="HPLM_0000164801-mRNA-1"/>
    </source>
</evidence>